<dbReference type="Gene3D" id="1.10.8.10">
    <property type="entry name" value="DNA helicase RuvA subunit, C-terminal domain"/>
    <property type="match status" value="2"/>
</dbReference>
<dbReference type="InterPro" id="IPR000626">
    <property type="entry name" value="Ubiquitin-like_dom"/>
</dbReference>
<dbReference type="Gene3D" id="3.10.20.90">
    <property type="entry name" value="Phosphatidylinositol 3-kinase Catalytic Subunit, Chain A, domain 1"/>
    <property type="match status" value="1"/>
</dbReference>
<reference evidence="5 6" key="1">
    <citation type="submission" date="2024-04" db="EMBL/GenBank/DDBJ databases">
        <title>Tritrichomonas musculus Genome.</title>
        <authorList>
            <person name="Alves-Ferreira E."/>
            <person name="Grigg M."/>
            <person name="Lorenzi H."/>
            <person name="Galac M."/>
        </authorList>
    </citation>
    <scope>NUCLEOTIDE SEQUENCE [LARGE SCALE GENOMIC DNA]</scope>
    <source>
        <strain evidence="5 6">EAF2021</strain>
    </source>
</reference>
<dbReference type="InterPro" id="IPR009060">
    <property type="entry name" value="UBA-like_sf"/>
</dbReference>
<dbReference type="SUPFAM" id="SSF101238">
    <property type="entry name" value="XPC-binding domain"/>
    <property type="match status" value="1"/>
</dbReference>
<feature type="compositionally biased region" description="Polar residues" evidence="2">
    <location>
        <begin position="93"/>
        <end position="115"/>
    </location>
</feature>
<gene>
    <name evidence="5" type="ORF">M9Y10_037852</name>
</gene>
<accession>A0ABR2K6X0</accession>
<keyword evidence="1" id="KW-0234">DNA repair</keyword>
<dbReference type="Proteomes" id="UP001470230">
    <property type="component" value="Unassembled WGS sequence"/>
</dbReference>
<dbReference type="PANTHER" id="PTHR10621:SF0">
    <property type="entry name" value="UV EXCISION REPAIR PROTEIN RAD23"/>
    <property type="match status" value="1"/>
</dbReference>
<dbReference type="SUPFAM" id="SSF46934">
    <property type="entry name" value="UBA-like"/>
    <property type="match status" value="2"/>
</dbReference>
<dbReference type="InterPro" id="IPR036353">
    <property type="entry name" value="XPC-bd_sf"/>
</dbReference>
<dbReference type="PROSITE" id="PS50030">
    <property type="entry name" value="UBA"/>
    <property type="match status" value="1"/>
</dbReference>
<feature type="compositionally biased region" description="Basic and acidic residues" evidence="2">
    <location>
        <begin position="82"/>
        <end position="92"/>
    </location>
</feature>
<dbReference type="InterPro" id="IPR029071">
    <property type="entry name" value="Ubiquitin-like_domsf"/>
</dbReference>
<comment type="caution">
    <text evidence="5">The sequence shown here is derived from an EMBL/GenBank/DDBJ whole genome shotgun (WGS) entry which is preliminary data.</text>
</comment>
<keyword evidence="1" id="KW-0963">Cytoplasm</keyword>
<organism evidence="5 6">
    <name type="scientific">Tritrichomonas musculus</name>
    <dbReference type="NCBI Taxonomy" id="1915356"/>
    <lineage>
        <taxon>Eukaryota</taxon>
        <taxon>Metamonada</taxon>
        <taxon>Parabasalia</taxon>
        <taxon>Tritrichomonadida</taxon>
        <taxon>Tritrichomonadidae</taxon>
        <taxon>Tritrichomonas</taxon>
    </lineage>
</organism>
<dbReference type="PANTHER" id="PTHR10621">
    <property type="entry name" value="UV EXCISION REPAIR PROTEIN RAD23"/>
    <property type="match status" value="1"/>
</dbReference>
<evidence type="ECO:0000256" key="1">
    <source>
        <dbReference type="RuleBase" id="RU367049"/>
    </source>
</evidence>
<feature type="region of interest" description="Disordered" evidence="2">
    <location>
        <begin position="78"/>
        <end position="123"/>
    </location>
</feature>
<feature type="domain" description="Ubiquitin-like" evidence="4">
    <location>
        <begin position="1"/>
        <end position="68"/>
    </location>
</feature>
<comment type="function">
    <text evidence="1">Multiubiquitin chain receptor involved in modulation of proteasomal degradation. Involved in nucleotide excision repair.</text>
</comment>
<evidence type="ECO:0000259" key="4">
    <source>
        <dbReference type="PROSITE" id="PS50053"/>
    </source>
</evidence>
<comment type="subcellular location">
    <subcellularLocation>
        <location evidence="1">Nucleus</location>
    </subcellularLocation>
    <subcellularLocation>
        <location evidence="1">Cytoplasm</location>
    </subcellularLocation>
</comment>
<comment type="similarity">
    <text evidence="1">Belongs to the RAD23 family.</text>
</comment>
<evidence type="ECO:0000256" key="2">
    <source>
        <dbReference type="SAM" id="MobiDB-lite"/>
    </source>
</evidence>
<dbReference type="PROSITE" id="PS50053">
    <property type="entry name" value="UBIQUITIN_2"/>
    <property type="match status" value="1"/>
</dbReference>
<dbReference type="SUPFAM" id="SSF54236">
    <property type="entry name" value="Ubiquitin-like"/>
    <property type="match status" value="1"/>
</dbReference>
<name>A0ABR2K6X0_9EUKA</name>
<dbReference type="EMBL" id="JAPFFF010000006">
    <property type="protein sequence ID" value="KAK8886819.1"/>
    <property type="molecule type" value="Genomic_DNA"/>
</dbReference>
<feature type="domain" description="UBA" evidence="3">
    <location>
        <begin position="139"/>
        <end position="179"/>
    </location>
</feature>
<proteinExistence type="inferred from homology"/>
<evidence type="ECO:0000313" key="5">
    <source>
        <dbReference type="EMBL" id="KAK8886819.1"/>
    </source>
</evidence>
<dbReference type="InterPro" id="IPR004806">
    <property type="entry name" value="Rad23"/>
</dbReference>
<evidence type="ECO:0000259" key="3">
    <source>
        <dbReference type="PROSITE" id="PS50030"/>
    </source>
</evidence>
<dbReference type="InterPro" id="IPR015940">
    <property type="entry name" value="UBA"/>
</dbReference>
<dbReference type="CDD" id="cd01805">
    <property type="entry name" value="Ubl_Rad23"/>
    <property type="match status" value="1"/>
</dbReference>
<keyword evidence="1" id="KW-0227">DNA damage</keyword>
<dbReference type="SMART" id="SM00213">
    <property type="entry name" value="UBQ"/>
    <property type="match status" value="1"/>
</dbReference>
<sequence>MKINFKTIAGKKYEIEIDPSQTISEVKSFLQNNHNITGNISLLYKSKYLDDSQTIESIDFTENTFIAIFKGKTQIKKNSVNSDKDHKSKNEINENQNTFAKTETKTNETQPFNTEPSKHIHSSPIKNLLTTSNARDPPDFKEKVEQLKVLGFNEYDCENALRATVSYDVELAYEYLASGYIPDIPKQVSIEDTLNILKANCDDHDEEEDENIQLLNDLVYLKKLLQEKPENFALYVSQIEACFPDLAKTIRRDPALFLTAQLGLDPSKFDIGSVKTPTSEYERLMNQFNSEEKNAIHRIESNGFDTMTVIQVYIACDKNEELTNSCLISMRS</sequence>
<protein>
    <recommendedName>
        <fullName evidence="1">UV excision repair protein RAD23</fullName>
    </recommendedName>
</protein>
<keyword evidence="1" id="KW-0539">Nucleus</keyword>
<dbReference type="CDD" id="cd14281">
    <property type="entry name" value="UBA2_Rad23_like"/>
    <property type="match status" value="1"/>
</dbReference>
<dbReference type="PRINTS" id="PR01839">
    <property type="entry name" value="RAD23PROTEIN"/>
</dbReference>
<evidence type="ECO:0000313" key="6">
    <source>
        <dbReference type="Proteomes" id="UP001470230"/>
    </source>
</evidence>
<keyword evidence="6" id="KW-1185">Reference proteome</keyword>
<dbReference type="Pfam" id="PF00240">
    <property type="entry name" value="ubiquitin"/>
    <property type="match status" value="1"/>
</dbReference>